<comment type="caution">
    <text evidence="2">The sequence shown here is derived from an EMBL/GenBank/DDBJ whole genome shotgun (WGS) entry which is preliminary data.</text>
</comment>
<protein>
    <submittedName>
        <fullName evidence="2">Uncharacterized protein</fullName>
    </submittedName>
</protein>
<organism evidence="2 3">
    <name type="scientific">Pinctada imbricata</name>
    <name type="common">Atlantic pearl-oyster</name>
    <name type="synonym">Pinctada martensii</name>
    <dbReference type="NCBI Taxonomy" id="66713"/>
    <lineage>
        <taxon>Eukaryota</taxon>
        <taxon>Metazoa</taxon>
        <taxon>Spiralia</taxon>
        <taxon>Lophotrochozoa</taxon>
        <taxon>Mollusca</taxon>
        <taxon>Bivalvia</taxon>
        <taxon>Autobranchia</taxon>
        <taxon>Pteriomorphia</taxon>
        <taxon>Pterioida</taxon>
        <taxon>Pterioidea</taxon>
        <taxon>Pteriidae</taxon>
        <taxon>Pinctada</taxon>
    </lineage>
</organism>
<proteinExistence type="predicted"/>
<name>A0AA88YGI5_PINIB</name>
<dbReference type="Proteomes" id="UP001186944">
    <property type="component" value="Unassembled WGS sequence"/>
</dbReference>
<accession>A0AA88YGI5</accession>
<keyword evidence="3" id="KW-1185">Reference proteome</keyword>
<evidence type="ECO:0000256" key="1">
    <source>
        <dbReference type="SAM" id="Coils"/>
    </source>
</evidence>
<feature type="coiled-coil region" evidence="1">
    <location>
        <begin position="333"/>
        <end position="367"/>
    </location>
</feature>
<sequence length="703" mass="79510">MRNTPLNFLIKSSNVVFTGGCIYHKSICRDKDAIEEMDKEIQRLKKEYDGLYVQSAEEWVKLRNASTNNGYVSFYVDRAVRSIQTLSELEEKISDELELKIPKVFAQWQASQNLTSEKFLELLIGRLDYSLADLKKMLEDSRNSQLIGLAVQFLVEATVNKFISSYKKAYNQIRTLQKEEVLGTSIWSALFSADADDAKVILDPNHPKYEEVMKKHGLKTSKISTKGKFKLVPKVFKQMYRNTKKYFSDKKAGIKKWGKIKSWKGFKGKLQHSMRGPISKMSKVKQFFTNSAARKFQVKSFKLGWSTRIMVGVGIIADALNTAITAVQWGKVADEMSKARKKYEEFLRDLRQEITNIKQEQANVSKEWNSVVESFKGLSKAFQELIQSANSNADFADVLGLPRLPVSLQMSIFSTNFDTVNKATTPAAQDAVISFLKDNDNNLTKIVDQMRARQTLYSGVSDKTNKAESIKEIFSDLIDIYNFDTSSTVRQFGQKLSKKDIVCSIAIMNRDVNEYDHFPLQTFRPRCDVSSTSFSSMELDATNKRNKEIMSSIVKREIEKDNTVSTTDLLGTVQNAYFVSKDQILIDFGNSLTEQDIVCSVATQFPAMGLFDLIDLTVFRPDCSAVSSAMFENLKQNANRLNSLNAEVESALNMCSSFGFCPCIPLMESQYSASESEIKAAIKRLRPDMKEYCGTTGCPCVPL</sequence>
<evidence type="ECO:0000313" key="2">
    <source>
        <dbReference type="EMBL" id="KAK3096439.1"/>
    </source>
</evidence>
<reference evidence="2" key="1">
    <citation type="submission" date="2019-08" db="EMBL/GenBank/DDBJ databases">
        <title>The improved chromosome-level genome for the pearl oyster Pinctada fucata martensii using PacBio sequencing and Hi-C.</title>
        <authorList>
            <person name="Zheng Z."/>
        </authorList>
    </citation>
    <scope>NUCLEOTIDE SEQUENCE</scope>
    <source>
        <strain evidence="2">ZZ-2019</strain>
        <tissue evidence="2">Adductor muscle</tissue>
    </source>
</reference>
<gene>
    <name evidence="2" type="ORF">FSP39_000153</name>
</gene>
<keyword evidence="1" id="KW-0175">Coiled coil</keyword>
<dbReference type="AlphaFoldDB" id="A0AA88YGI5"/>
<evidence type="ECO:0000313" key="3">
    <source>
        <dbReference type="Proteomes" id="UP001186944"/>
    </source>
</evidence>
<dbReference type="EMBL" id="VSWD01000007">
    <property type="protein sequence ID" value="KAK3096439.1"/>
    <property type="molecule type" value="Genomic_DNA"/>
</dbReference>